<comment type="caution">
    <text evidence="4">The sequence shown here is derived from an EMBL/GenBank/DDBJ whole genome shotgun (WGS) entry which is preliminary data.</text>
</comment>
<dbReference type="OrthoDB" id="9815002at2"/>
<evidence type="ECO:0000313" key="5">
    <source>
        <dbReference type="Proteomes" id="UP000245790"/>
    </source>
</evidence>
<feature type="domain" description="LysM" evidence="3">
    <location>
        <begin position="423"/>
        <end position="467"/>
    </location>
</feature>
<dbReference type="Gene3D" id="3.10.350.10">
    <property type="entry name" value="LysM domain"/>
    <property type="match status" value="3"/>
</dbReference>
<dbReference type="CDD" id="cd00118">
    <property type="entry name" value="LysM"/>
    <property type="match status" value="2"/>
</dbReference>
<dbReference type="FunFam" id="1.10.530.10:FF:000004">
    <property type="entry name" value="Membrane-bound lytic murein transglycosylase D"/>
    <property type="match status" value="1"/>
</dbReference>
<dbReference type="AlphaFoldDB" id="A0A316G440"/>
<dbReference type="Pfam" id="PF01464">
    <property type="entry name" value="SLT"/>
    <property type="match status" value="1"/>
</dbReference>
<dbReference type="PROSITE" id="PS00922">
    <property type="entry name" value="TRANSGLYCOSYLASE"/>
    <property type="match status" value="1"/>
</dbReference>
<protein>
    <submittedName>
        <fullName evidence="4">Membrane-bound lytic murein transglycosylase D</fullName>
    </submittedName>
</protein>
<dbReference type="EMBL" id="QGGU01000001">
    <property type="protein sequence ID" value="PWK54550.1"/>
    <property type="molecule type" value="Genomic_DNA"/>
</dbReference>
<evidence type="ECO:0000313" key="4">
    <source>
        <dbReference type="EMBL" id="PWK54550.1"/>
    </source>
</evidence>
<keyword evidence="5" id="KW-1185">Reference proteome</keyword>
<feature type="chain" id="PRO_5016314321" evidence="2">
    <location>
        <begin position="23"/>
        <end position="539"/>
    </location>
</feature>
<feature type="signal peptide" evidence="2">
    <location>
        <begin position="1"/>
        <end position="22"/>
    </location>
</feature>
<accession>A0A316G440</accession>
<dbReference type="RefSeq" id="WP_109761658.1">
    <property type="nucleotide sequence ID" value="NZ_QGGU01000001.1"/>
</dbReference>
<dbReference type="PANTHER" id="PTHR33734:SF22">
    <property type="entry name" value="MEMBRANE-BOUND LYTIC MUREIN TRANSGLYCOSYLASE D"/>
    <property type="match status" value="1"/>
</dbReference>
<feature type="domain" description="LysM" evidence="3">
    <location>
        <begin position="487"/>
        <end position="531"/>
    </location>
</feature>
<dbReference type="SMART" id="SM00257">
    <property type="entry name" value="LysM"/>
    <property type="match status" value="3"/>
</dbReference>
<dbReference type="PROSITE" id="PS51782">
    <property type="entry name" value="LYSM"/>
    <property type="match status" value="3"/>
</dbReference>
<keyword evidence="2" id="KW-0732">Signal</keyword>
<dbReference type="InterPro" id="IPR023346">
    <property type="entry name" value="Lysozyme-like_dom_sf"/>
</dbReference>
<proteinExistence type="inferred from homology"/>
<evidence type="ECO:0000259" key="3">
    <source>
        <dbReference type="PROSITE" id="PS51782"/>
    </source>
</evidence>
<dbReference type="Gene3D" id="1.10.530.10">
    <property type="match status" value="1"/>
</dbReference>
<dbReference type="GO" id="GO:0000270">
    <property type="term" value="P:peptidoglycan metabolic process"/>
    <property type="evidence" value="ECO:0007669"/>
    <property type="project" value="InterPro"/>
</dbReference>
<dbReference type="PANTHER" id="PTHR33734">
    <property type="entry name" value="LYSM DOMAIN-CONTAINING GPI-ANCHORED PROTEIN 2"/>
    <property type="match status" value="1"/>
</dbReference>
<dbReference type="Pfam" id="PF01476">
    <property type="entry name" value="LysM"/>
    <property type="match status" value="3"/>
</dbReference>
<sequence length="539" mass="61761">MIKYFSAITFILALSGCNTLLAPTATESTHKGELANQQVTEVEANDIEASEQLAAELEAEVISNESMLDEVAEVDNLWWMIRDEFTLAIPERRRLQSQRNWYAKHPSYIQRMSERASPYLFHIYSQLKQRKMPMELALLPIVESAFDPFAYSHGRASGMWQFIPGTGKRFGLKQNWWYDGRRDVYHSTIAALDYLEYLHRRFDGDWLHAIAAYNSGEGNVSRAIRKNKKRNKPTDFWSLDLPRETEAYVPKLLALADLLKRAEHFQLSWTPIQNAPYFAKVTVDSQIDLVVAAELAQIEMDDFYTLNPGFNHWATEPKKHSDILVPLENATLFSEALSKTPKEQRIAFKRYVIKSGDSLLSLSKKFNTTVELLRSTNGIRGNMIRAGQALLIPTASYKSGSYVKSSKNRLTAKQNRKRSGQKVNVYVKKGDSFWSLSREYKVGMRQLAGWNNMAPTDPLRIGQKLVVWTETAQAASTGGIKNKTRKIRYRVRSGDSIARIAGKFRVKVADVVRWNRINPKKYLQPGQRLTLYVDITRQY</sequence>
<dbReference type="CDD" id="cd16894">
    <property type="entry name" value="MltD-like"/>
    <property type="match status" value="1"/>
</dbReference>
<dbReference type="InterPro" id="IPR000189">
    <property type="entry name" value="Transglyc_AS"/>
</dbReference>
<dbReference type="GO" id="GO:0008933">
    <property type="term" value="F:peptidoglycan lytic transglycosylase activity"/>
    <property type="evidence" value="ECO:0007669"/>
    <property type="project" value="InterPro"/>
</dbReference>
<organism evidence="4 5">
    <name type="scientific">Pleionea mediterranea</name>
    <dbReference type="NCBI Taxonomy" id="523701"/>
    <lineage>
        <taxon>Bacteria</taxon>
        <taxon>Pseudomonadati</taxon>
        <taxon>Pseudomonadota</taxon>
        <taxon>Gammaproteobacteria</taxon>
        <taxon>Oceanospirillales</taxon>
        <taxon>Pleioneaceae</taxon>
        <taxon>Pleionea</taxon>
    </lineage>
</organism>
<dbReference type="SUPFAM" id="SSF53955">
    <property type="entry name" value="Lysozyme-like"/>
    <property type="match status" value="1"/>
</dbReference>
<dbReference type="Proteomes" id="UP000245790">
    <property type="component" value="Unassembled WGS sequence"/>
</dbReference>
<dbReference type="PROSITE" id="PS51257">
    <property type="entry name" value="PROKAR_LIPOPROTEIN"/>
    <property type="match status" value="1"/>
</dbReference>
<reference evidence="4 5" key="1">
    <citation type="submission" date="2018-05" db="EMBL/GenBank/DDBJ databases">
        <title>Genomic Encyclopedia of Type Strains, Phase IV (KMG-IV): sequencing the most valuable type-strain genomes for metagenomic binning, comparative biology and taxonomic classification.</title>
        <authorList>
            <person name="Goeker M."/>
        </authorList>
    </citation>
    <scope>NUCLEOTIDE SEQUENCE [LARGE SCALE GENOMIC DNA]</scope>
    <source>
        <strain evidence="4 5">DSM 25350</strain>
    </source>
</reference>
<dbReference type="SUPFAM" id="SSF54106">
    <property type="entry name" value="LysM domain"/>
    <property type="match status" value="3"/>
</dbReference>
<dbReference type="GO" id="GO:0016020">
    <property type="term" value="C:membrane"/>
    <property type="evidence" value="ECO:0007669"/>
    <property type="project" value="InterPro"/>
</dbReference>
<evidence type="ECO:0000256" key="1">
    <source>
        <dbReference type="ARBA" id="ARBA00007734"/>
    </source>
</evidence>
<name>A0A316G440_9GAMM</name>
<feature type="domain" description="LysM" evidence="3">
    <location>
        <begin position="349"/>
        <end position="392"/>
    </location>
</feature>
<comment type="similarity">
    <text evidence="1">Belongs to the transglycosylase Slt family.</text>
</comment>
<dbReference type="InterPro" id="IPR018392">
    <property type="entry name" value="LysM"/>
</dbReference>
<dbReference type="InterPro" id="IPR036779">
    <property type="entry name" value="LysM_dom_sf"/>
</dbReference>
<evidence type="ECO:0000256" key="2">
    <source>
        <dbReference type="SAM" id="SignalP"/>
    </source>
</evidence>
<gene>
    <name evidence="4" type="ORF">C8D97_101404</name>
</gene>
<dbReference type="InterPro" id="IPR008258">
    <property type="entry name" value="Transglycosylase_SLT_dom_1"/>
</dbReference>